<dbReference type="PANTHER" id="PTHR35871">
    <property type="entry name" value="EXPRESSED PROTEIN"/>
    <property type="match status" value="1"/>
</dbReference>
<dbReference type="VEuPathDB" id="FungiDB:SDRG_12117"/>
<dbReference type="RefSeq" id="XP_008616399.1">
    <property type="nucleotide sequence ID" value="XM_008618177.1"/>
</dbReference>
<dbReference type="STRING" id="1156394.T0RK03"/>
<dbReference type="GeneID" id="19952844"/>
<organism evidence="2 3">
    <name type="scientific">Saprolegnia diclina (strain VS20)</name>
    <dbReference type="NCBI Taxonomy" id="1156394"/>
    <lineage>
        <taxon>Eukaryota</taxon>
        <taxon>Sar</taxon>
        <taxon>Stramenopiles</taxon>
        <taxon>Oomycota</taxon>
        <taxon>Saprolegniomycetes</taxon>
        <taxon>Saprolegniales</taxon>
        <taxon>Saprolegniaceae</taxon>
        <taxon>Saprolegnia</taxon>
    </lineage>
</organism>
<dbReference type="eggNOG" id="ENOG502RT6R">
    <property type="taxonomic scope" value="Eukaryota"/>
</dbReference>
<evidence type="ECO:0000313" key="3">
    <source>
        <dbReference type="Proteomes" id="UP000030762"/>
    </source>
</evidence>
<dbReference type="AlphaFoldDB" id="T0RK03"/>
<name>T0RK03_SAPDV</name>
<sequence length="238" mass="26518">MPRKTKRAVSAAQGPPLEQEETLLDDGIEVDDSEDDNLEDEDFFMVTDNINVDEGPREEAQASRVRRHQMLPVFEALRPDCVGVFLFDNSTNHGAFAADALNTSNMNLNPGGKQPKLRDGWYEKDGVRVTQSLVKAPDETPKGIRIVLQERGLWSASLRLDTAKDLLGSQPDFTSQKGCVEETIEAAGHVALFLPKFHCEFNVIEMYWVPSSTTAESTAITRSQSFSRRSKLPWSTTS</sequence>
<protein>
    <submittedName>
        <fullName evidence="2">Uncharacterized protein</fullName>
    </submittedName>
</protein>
<accession>T0RK03</accession>
<dbReference type="PANTHER" id="PTHR35871:SF1">
    <property type="entry name" value="CXC1-LIKE CYSTEINE CLUSTER ASSOCIATED WITH KDZ TRANSPOSASES DOMAIN-CONTAINING PROTEIN"/>
    <property type="match status" value="1"/>
</dbReference>
<keyword evidence="3" id="KW-1185">Reference proteome</keyword>
<gene>
    <name evidence="2" type="ORF">SDRG_12117</name>
</gene>
<dbReference type="OrthoDB" id="10044727at2759"/>
<reference evidence="2 3" key="1">
    <citation type="submission" date="2012-04" db="EMBL/GenBank/DDBJ databases">
        <title>The Genome Sequence of Saprolegnia declina VS20.</title>
        <authorList>
            <consortium name="The Broad Institute Genome Sequencing Platform"/>
            <person name="Russ C."/>
            <person name="Nusbaum C."/>
            <person name="Tyler B."/>
            <person name="van West P."/>
            <person name="Dieguez-Uribeondo J."/>
            <person name="de Bruijn I."/>
            <person name="Tripathy S."/>
            <person name="Jiang R."/>
            <person name="Young S.K."/>
            <person name="Zeng Q."/>
            <person name="Gargeya S."/>
            <person name="Fitzgerald M."/>
            <person name="Haas B."/>
            <person name="Abouelleil A."/>
            <person name="Alvarado L."/>
            <person name="Arachchi H.M."/>
            <person name="Berlin A."/>
            <person name="Chapman S.B."/>
            <person name="Goldberg J."/>
            <person name="Griggs A."/>
            <person name="Gujja S."/>
            <person name="Hansen M."/>
            <person name="Howarth C."/>
            <person name="Imamovic A."/>
            <person name="Larimer J."/>
            <person name="McCowen C."/>
            <person name="Montmayeur A."/>
            <person name="Murphy C."/>
            <person name="Neiman D."/>
            <person name="Pearson M."/>
            <person name="Priest M."/>
            <person name="Roberts A."/>
            <person name="Saif S."/>
            <person name="Shea T."/>
            <person name="Sisk P."/>
            <person name="Sykes S."/>
            <person name="Wortman J."/>
            <person name="Nusbaum C."/>
            <person name="Birren B."/>
        </authorList>
    </citation>
    <scope>NUCLEOTIDE SEQUENCE [LARGE SCALE GENOMIC DNA]</scope>
    <source>
        <strain evidence="2 3">VS20</strain>
    </source>
</reference>
<evidence type="ECO:0000256" key="1">
    <source>
        <dbReference type="SAM" id="MobiDB-lite"/>
    </source>
</evidence>
<feature type="compositionally biased region" description="Acidic residues" evidence="1">
    <location>
        <begin position="18"/>
        <end position="38"/>
    </location>
</feature>
<feature type="region of interest" description="Disordered" evidence="1">
    <location>
        <begin position="1"/>
        <end position="38"/>
    </location>
</feature>
<proteinExistence type="predicted"/>
<dbReference type="Proteomes" id="UP000030762">
    <property type="component" value="Unassembled WGS sequence"/>
</dbReference>
<evidence type="ECO:0000313" key="2">
    <source>
        <dbReference type="EMBL" id="EQC30267.1"/>
    </source>
</evidence>
<dbReference type="EMBL" id="JH767177">
    <property type="protein sequence ID" value="EQC30267.1"/>
    <property type="molecule type" value="Genomic_DNA"/>
</dbReference>
<dbReference type="InParanoid" id="T0RK03"/>